<dbReference type="EMBL" id="AZGK01000007">
    <property type="protein sequence ID" value="KRM46337.1"/>
    <property type="molecule type" value="Genomic_DNA"/>
</dbReference>
<evidence type="ECO:0000256" key="4">
    <source>
        <dbReference type="ARBA" id="ARBA00022989"/>
    </source>
</evidence>
<feature type="transmembrane region" description="Helical" evidence="6">
    <location>
        <begin position="228"/>
        <end position="248"/>
    </location>
</feature>
<dbReference type="InterPro" id="IPR036866">
    <property type="entry name" value="RibonucZ/Hydroxyglut_hydro"/>
</dbReference>
<dbReference type="SUPFAM" id="SSF56281">
    <property type="entry name" value="Metallo-hydrolase/oxidoreductase"/>
    <property type="match status" value="1"/>
</dbReference>
<feature type="transmembrane region" description="Helical" evidence="6">
    <location>
        <begin position="347"/>
        <end position="367"/>
    </location>
</feature>
<evidence type="ECO:0000256" key="1">
    <source>
        <dbReference type="ARBA" id="ARBA00004651"/>
    </source>
</evidence>
<feature type="transmembrane region" description="Helical" evidence="6">
    <location>
        <begin position="260"/>
        <end position="276"/>
    </location>
</feature>
<evidence type="ECO:0000313" key="9">
    <source>
        <dbReference type="Proteomes" id="UP000051957"/>
    </source>
</evidence>
<protein>
    <submittedName>
        <fullName evidence="8">DNA internalization-related competence protein ComEC Rec2</fullName>
    </submittedName>
</protein>
<evidence type="ECO:0000256" key="3">
    <source>
        <dbReference type="ARBA" id="ARBA00022692"/>
    </source>
</evidence>
<dbReference type="AlphaFoldDB" id="A0A0R1YVH2"/>
<evidence type="ECO:0000256" key="6">
    <source>
        <dbReference type="SAM" id="Phobius"/>
    </source>
</evidence>
<dbReference type="SMART" id="SM00849">
    <property type="entry name" value="Lactamase_B"/>
    <property type="match status" value="1"/>
</dbReference>
<dbReference type="InterPro" id="IPR004477">
    <property type="entry name" value="ComEC_N"/>
</dbReference>
<dbReference type="InterPro" id="IPR052159">
    <property type="entry name" value="Competence_DNA_uptake"/>
</dbReference>
<keyword evidence="3 6" id="KW-0812">Transmembrane</keyword>
<feature type="domain" description="Metallo-beta-lactamase" evidence="7">
    <location>
        <begin position="491"/>
        <end position="697"/>
    </location>
</feature>
<keyword evidence="5 6" id="KW-0472">Membrane</keyword>
<dbReference type="Proteomes" id="UP000051957">
    <property type="component" value="Unassembled WGS sequence"/>
</dbReference>
<dbReference type="InterPro" id="IPR004797">
    <property type="entry name" value="Competence_ComEC/Rec2"/>
</dbReference>
<comment type="caution">
    <text evidence="8">The sequence shown here is derived from an EMBL/GenBank/DDBJ whole genome shotgun (WGS) entry which is preliminary data.</text>
</comment>
<dbReference type="GO" id="GO:0005886">
    <property type="term" value="C:plasma membrane"/>
    <property type="evidence" value="ECO:0007669"/>
    <property type="project" value="UniProtKB-SubCell"/>
</dbReference>
<dbReference type="Pfam" id="PF00753">
    <property type="entry name" value="Lactamase_B"/>
    <property type="match status" value="1"/>
</dbReference>
<dbReference type="Gene3D" id="3.60.15.10">
    <property type="entry name" value="Ribonuclease Z/Hydroxyacylglutathione hydrolase-like"/>
    <property type="match status" value="1"/>
</dbReference>
<feature type="transmembrane region" description="Helical" evidence="6">
    <location>
        <begin position="6"/>
        <end position="29"/>
    </location>
</feature>
<feature type="transmembrane region" description="Helical" evidence="6">
    <location>
        <begin position="319"/>
        <end position="341"/>
    </location>
</feature>
<dbReference type="PANTHER" id="PTHR30619:SF7">
    <property type="entry name" value="BETA-LACTAMASE DOMAIN PROTEIN"/>
    <property type="match status" value="1"/>
</dbReference>
<feature type="transmembrane region" description="Helical" evidence="6">
    <location>
        <begin position="379"/>
        <end position="406"/>
    </location>
</feature>
<dbReference type="Pfam" id="PF03772">
    <property type="entry name" value="Competence"/>
    <property type="match status" value="1"/>
</dbReference>
<gene>
    <name evidence="8" type="ORF">FC51_GL002166</name>
</gene>
<reference evidence="8 9" key="1">
    <citation type="journal article" date="2015" name="Genome Announc.">
        <title>Expanding the biotechnology potential of lactobacilli through comparative genomics of 213 strains and associated genera.</title>
        <authorList>
            <person name="Sun Z."/>
            <person name="Harris H.M."/>
            <person name="McCann A."/>
            <person name="Guo C."/>
            <person name="Argimon S."/>
            <person name="Zhang W."/>
            <person name="Yang X."/>
            <person name="Jeffery I.B."/>
            <person name="Cooney J.C."/>
            <person name="Kagawa T.F."/>
            <person name="Liu W."/>
            <person name="Song Y."/>
            <person name="Salvetti E."/>
            <person name="Wrobel A."/>
            <person name="Rasinkangas P."/>
            <person name="Parkhill J."/>
            <person name="Rea M.C."/>
            <person name="O'Sullivan O."/>
            <person name="Ritari J."/>
            <person name="Douillard F.P."/>
            <person name="Paul Ross R."/>
            <person name="Yang R."/>
            <person name="Briner A.E."/>
            <person name="Felis G.E."/>
            <person name="de Vos W.M."/>
            <person name="Barrangou R."/>
            <person name="Klaenhammer T.R."/>
            <person name="Caufield P.W."/>
            <person name="Cui Y."/>
            <person name="Zhang H."/>
            <person name="O'Toole P.W."/>
        </authorList>
    </citation>
    <scope>NUCLEOTIDE SEQUENCE [LARGE SCALE GENOMIC DNA]</scope>
    <source>
        <strain evidence="8 9">DSM 5707</strain>
    </source>
</reference>
<dbReference type="PANTHER" id="PTHR30619">
    <property type="entry name" value="DNA INTERNALIZATION/COMPETENCE PROTEIN COMEC/REC2"/>
    <property type="match status" value="1"/>
</dbReference>
<organism evidence="8 9">
    <name type="scientific">Lentilactobacillus parabuchneri DSM 5707 = NBRC 107865</name>
    <dbReference type="NCBI Taxonomy" id="1423784"/>
    <lineage>
        <taxon>Bacteria</taxon>
        <taxon>Bacillati</taxon>
        <taxon>Bacillota</taxon>
        <taxon>Bacilli</taxon>
        <taxon>Lactobacillales</taxon>
        <taxon>Lactobacillaceae</taxon>
        <taxon>Lentilactobacillus</taxon>
    </lineage>
</organism>
<dbReference type="InterPro" id="IPR035681">
    <property type="entry name" value="ComA-like_MBL"/>
</dbReference>
<name>A0A0R1YVH2_9LACO</name>
<accession>A0A0R1YVH2</accession>
<feature type="transmembrane region" description="Helical" evidence="6">
    <location>
        <begin position="460"/>
        <end position="480"/>
    </location>
</feature>
<dbReference type="CDD" id="cd07731">
    <property type="entry name" value="ComA-like_MBL-fold"/>
    <property type="match status" value="1"/>
</dbReference>
<dbReference type="NCBIfam" id="TIGR00361">
    <property type="entry name" value="ComEC_Rec2"/>
    <property type="match status" value="1"/>
</dbReference>
<dbReference type="NCBIfam" id="TIGR00360">
    <property type="entry name" value="ComEC_N-term"/>
    <property type="match status" value="1"/>
</dbReference>
<evidence type="ECO:0000259" key="7">
    <source>
        <dbReference type="SMART" id="SM00849"/>
    </source>
</evidence>
<evidence type="ECO:0000313" key="8">
    <source>
        <dbReference type="EMBL" id="KRM46337.1"/>
    </source>
</evidence>
<dbReference type="InterPro" id="IPR001279">
    <property type="entry name" value="Metallo-B-lactamas"/>
</dbReference>
<evidence type="ECO:0000256" key="5">
    <source>
        <dbReference type="ARBA" id="ARBA00023136"/>
    </source>
</evidence>
<dbReference type="GO" id="GO:0030420">
    <property type="term" value="P:establishment of competence for transformation"/>
    <property type="evidence" value="ECO:0007669"/>
    <property type="project" value="InterPro"/>
</dbReference>
<sequence length="751" mass="84766">MIFPAMVMLGLGVVFYGNRLIGIVLLAVLFIRIILVKNPTILVGSLVAGTLFAGVCLITHLQLDRHQHQFQPETPVTWTVKLYPDTLKVNGASLSFIGRPDGQQQKYVFYCRLKSKGQQELLQHSIKPINAKMSGKLDHFLPTTNVNQFDMNRYYHHQKIQKAFIAENLTIMGPPVHLSLIDRIHMLRSRFNQYCDHLPKTLSLYATGLISGYRPTHFFDEMAGVKQLGLLHVFSISGMHVAYFLTIVDQLLAILELSRFKKAVISITLLGGYFIFSGGSPGLLRAVMMAIIAILNRLFRINLSKLDIWSLSLMLNLMILPEAMFLMGVQLSYLLALGLIVSEKLTYFKQTILLNLLTVPILLFHIYEWHFLSVAVNLIVLPLFGKVIFPLVILGVIVGMFSLWLVTPVEWLLHLFNDSLNWISGLPGLIVFGKPAFWIVLMMLILTFLLVIVSRRAVKYVALGLACLYVGTFMVIHFPLHGEVTMFDIGQGDSFLIREPFNQNITIIDTGGKVHFNSQPWQKESRDYQAKRLSINYLKSIGVSRIDNMCVSHQDADHCGDLPAFIEEMNVRRILIPLGMDKNPGFMNRISNRKQSTKLICVNDEMRVPGLPATIYHPYLPGKGENHDSMVLATRKGGLNWVFTGDLDRPGELDTLARHPNLTADVLKVGHHGSKTSSDPKFISQLHPKIALISAGRNNRYHHPNEETVTLLKQHNIKMFNTQNQGMVRYVYRHNVGHFETVLSGDEGNGS</sequence>
<comment type="subcellular location">
    <subcellularLocation>
        <location evidence="1">Cell membrane</location>
        <topology evidence="1">Multi-pass membrane protein</topology>
    </subcellularLocation>
</comment>
<proteinExistence type="predicted"/>
<keyword evidence="2" id="KW-1003">Cell membrane</keyword>
<keyword evidence="4 6" id="KW-1133">Transmembrane helix</keyword>
<dbReference type="PATRIC" id="fig|1423784.4.peg.2209"/>
<feature type="transmembrane region" description="Helical" evidence="6">
    <location>
        <begin position="41"/>
        <end position="63"/>
    </location>
</feature>
<feature type="transmembrane region" description="Helical" evidence="6">
    <location>
        <begin position="426"/>
        <end position="453"/>
    </location>
</feature>
<evidence type="ECO:0000256" key="2">
    <source>
        <dbReference type="ARBA" id="ARBA00022475"/>
    </source>
</evidence>